<dbReference type="PRINTS" id="PR00094">
    <property type="entry name" value="ADENYLTKNASE"/>
</dbReference>
<evidence type="ECO:0000256" key="12">
    <source>
        <dbReference type="ARBA" id="ARBA00031517"/>
    </source>
</evidence>
<keyword evidence="8 13" id="KW-0808">Transferase</keyword>
<evidence type="ECO:0000256" key="8">
    <source>
        <dbReference type="ARBA" id="ARBA00022679"/>
    </source>
</evidence>
<dbReference type="PANTHER" id="PTHR35509">
    <property type="entry name" value="DOMAIN PROTEIN, PUTATIVE (DUF1995)-RELATED"/>
    <property type="match status" value="1"/>
</dbReference>
<protein>
    <recommendedName>
        <fullName evidence="5">adenylate kinase</fullName>
        <ecNumber evidence="5">2.7.4.3</ecNumber>
    </recommendedName>
    <alternativeName>
        <fullName evidence="12">ATP:AMP phosphotransferase</fullName>
    </alternativeName>
</protein>
<dbReference type="GO" id="GO:0004017">
    <property type="term" value="F:AMP kinase activity"/>
    <property type="evidence" value="ECO:0007669"/>
    <property type="project" value="UniProtKB-EC"/>
</dbReference>
<evidence type="ECO:0000256" key="10">
    <source>
        <dbReference type="ARBA" id="ARBA00022777"/>
    </source>
</evidence>
<evidence type="ECO:0000256" key="2">
    <source>
        <dbReference type="ARBA" id="ARBA00004229"/>
    </source>
</evidence>
<dbReference type="GO" id="GO:0009507">
    <property type="term" value="C:chloroplast"/>
    <property type="evidence" value="ECO:0007669"/>
    <property type="project" value="UniProtKB-SubCell"/>
</dbReference>
<proteinExistence type="inferred from homology"/>
<keyword evidence="6" id="KW-0150">Chloroplast</keyword>
<sequence length="595" mass="66649">MLIYSPSTTHCCNLSLNPKLAPVSIPSVSPQSLPSRYSSSPFPLSSRSHNLYGHGDIRTKPVRKITQTVSAKHEPLKVMISGAPASGKGTQCEMIVQKLGVVHISTGDILRAEISAGTEIGKKAKEYMNNGRLVPDEIVTAMVTARLSIKDVKEKGWLLDGYPRSSAQAESLEKLNIRPDLYIMLDVPDDILIDRCVGRRLDPLTGKIYHIKNFPPENEEVKARLITRPDDTEEKVKARLQIYKQNVDSILSTYSDVMVKIDGNRSKEVVFKEIDDLLSRLQKDKEEESKSGKLARNDSQFDKSSSEMKKWRGIPTRLNNIPHSREIRKYFYEDVLQATQRAVKDGKTLLKVEISIPELNPEMDVYRIGTLMELVRILALSFADDGKRVKVCVQGSMGEGALAGMPLQLAGSRKILEFMDWGDDDALGTFINIGSIGGKEVDEQDDMFILVAPQNAMGNCIIDDLKAMTDAAGHRPVILVNPRLKDLPGSSGVMQTMGRDKRLEYAASFEICYLFRLLYYAGTQYPIMAALRMSYPNEYELYKRVDESDKKEKYVLLSTFSKRPSGDEINDVFEGKTRDKAKQATGIWGFLSSIF</sequence>
<evidence type="ECO:0000256" key="14">
    <source>
        <dbReference type="SAM" id="MobiDB-lite"/>
    </source>
</evidence>
<comment type="caution">
    <text evidence="16">The sequence shown here is derived from an EMBL/GenBank/DDBJ whole genome shotgun (WGS) entry which is preliminary data.</text>
</comment>
<organism evidence="16 17">
    <name type="scientific">Castilleja foliolosa</name>
    <dbReference type="NCBI Taxonomy" id="1961234"/>
    <lineage>
        <taxon>Eukaryota</taxon>
        <taxon>Viridiplantae</taxon>
        <taxon>Streptophyta</taxon>
        <taxon>Embryophyta</taxon>
        <taxon>Tracheophyta</taxon>
        <taxon>Spermatophyta</taxon>
        <taxon>Magnoliopsida</taxon>
        <taxon>eudicotyledons</taxon>
        <taxon>Gunneridae</taxon>
        <taxon>Pentapetalae</taxon>
        <taxon>asterids</taxon>
        <taxon>lamiids</taxon>
        <taxon>Lamiales</taxon>
        <taxon>Orobanchaceae</taxon>
        <taxon>Pedicularideae</taxon>
        <taxon>Castillejinae</taxon>
        <taxon>Castilleja</taxon>
    </lineage>
</organism>
<dbReference type="InterPro" id="IPR018962">
    <property type="entry name" value="DUF1995"/>
</dbReference>
<dbReference type="InterPro" id="IPR006259">
    <property type="entry name" value="Adenyl_kin_sub"/>
</dbReference>
<keyword evidence="10 13" id="KW-0418">Kinase</keyword>
<dbReference type="FunFam" id="3.40.50.300:FF:001694">
    <property type="entry name" value="Adenylate kinase, chloroplastic"/>
    <property type="match status" value="1"/>
</dbReference>
<evidence type="ECO:0000256" key="4">
    <source>
        <dbReference type="ARBA" id="ARBA00011245"/>
    </source>
</evidence>
<dbReference type="GO" id="GO:0005524">
    <property type="term" value="F:ATP binding"/>
    <property type="evidence" value="ECO:0007669"/>
    <property type="project" value="UniProtKB-KW"/>
</dbReference>
<dbReference type="PROSITE" id="PS00113">
    <property type="entry name" value="ADENYLATE_KINASE"/>
    <property type="match status" value="1"/>
</dbReference>
<keyword evidence="17" id="KW-1185">Reference proteome</keyword>
<dbReference type="HAMAP" id="MF_00235">
    <property type="entry name" value="Adenylate_kinase_Adk"/>
    <property type="match status" value="1"/>
</dbReference>
<evidence type="ECO:0000259" key="15">
    <source>
        <dbReference type="Pfam" id="PF09353"/>
    </source>
</evidence>
<comment type="subunit">
    <text evidence="4">Monomer.</text>
</comment>
<dbReference type="SUPFAM" id="SSF52540">
    <property type="entry name" value="P-loop containing nucleoside triphosphate hydrolases"/>
    <property type="match status" value="1"/>
</dbReference>
<feature type="domain" description="DUF1995" evidence="15">
    <location>
        <begin position="328"/>
        <end position="570"/>
    </location>
</feature>
<evidence type="ECO:0000256" key="9">
    <source>
        <dbReference type="ARBA" id="ARBA00022741"/>
    </source>
</evidence>
<evidence type="ECO:0000256" key="5">
    <source>
        <dbReference type="ARBA" id="ARBA00012955"/>
    </source>
</evidence>
<dbReference type="Proteomes" id="UP001632038">
    <property type="component" value="Unassembled WGS sequence"/>
</dbReference>
<evidence type="ECO:0000256" key="1">
    <source>
        <dbReference type="ARBA" id="ARBA00000582"/>
    </source>
</evidence>
<dbReference type="Gene3D" id="3.40.50.300">
    <property type="entry name" value="P-loop containing nucleotide triphosphate hydrolases"/>
    <property type="match status" value="1"/>
</dbReference>
<dbReference type="EC" id="2.7.4.3" evidence="5"/>
<comment type="catalytic activity">
    <reaction evidence="1">
        <text>AMP + ATP = 2 ADP</text>
        <dbReference type="Rhea" id="RHEA:12973"/>
        <dbReference type="ChEBI" id="CHEBI:30616"/>
        <dbReference type="ChEBI" id="CHEBI:456215"/>
        <dbReference type="ChEBI" id="CHEBI:456216"/>
        <dbReference type="EC" id="2.7.4.3"/>
    </reaction>
</comment>
<dbReference type="InterPro" id="IPR033690">
    <property type="entry name" value="Adenylat_kinase_CS"/>
</dbReference>
<dbReference type="InterPro" id="IPR053021">
    <property type="entry name" value="Chloroplast_ADK"/>
</dbReference>
<dbReference type="Pfam" id="PF09353">
    <property type="entry name" value="DUF1995"/>
    <property type="match status" value="1"/>
</dbReference>
<comment type="similarity">
    <text evidence="3 13">Belongs to the adenylate kinase family.</text>
</comment>
<keyword evidence="9" id="KW-0547">Nucleotide-binding</keyword>
<evidence type="ECO:0000313" key="16">
    <source>
        <dbReference type="EMBL" id="KAL3629643.1"/>
    </source>
</evidence>
<name>A0ABD3CJ33_9LAMI</name>
<keyword evidence="7" id="KW-0934">Plastid</keyword>
<evidence type="ECO:0000256" key="11">
    <source>
        <dbReference type="ARBA" id="ARBA00022840"/>
    </source>
</evidence>
<comment type="subcellular location">
    <subcellularLocation>
        <location evidence="2">Plastid</location>
        <location evidence="2">Chloroplast</location>
    </subcellularLocation>
</comment>
<reference evidence="17" key="1">
    <citation type="journal article" date="2024" name="IScience">
        <title>Strigolactones Initiate the Formation of Haustorium-like Structures in Castilleja.</title>
        <authorList>
            <person name="Buerger M."/>
            <person name="Peterson D."/>
            <person name="Chory J."/>
        </authorList>
    </citation>
    <scope>NUCLEOTIDE SEQUENCE [LARGE SCALE GENOMIC DNA]</scope>
</reference>
<evidence type="ECO:0000256" key="3">
    <source>
        <dbReference type="ARBA" id="ARBA00007220"/>
    </source>
</evidence>
<dbReference type="NCBIfam" id="TIGR01351">
    <property type="entry name" value="adk"/>
    <property type="match status" value="1"/>
</dbReference>
<keyword evidence="11" id="KW-0067">ATP-binding</keyword>
<dbReference type="InterPro" id="IPR000850">
    <property type="entry name" value="Adenylat/UMP-CMP_kin"/>
</dbReference>
<dbReference type="InterPro" id="IPR027417">
    <property type="entry name" value="P-loop_NTPase"/>
</dbReference>
<dbReference type="Pfam" id="PF00406">
    <property type="entry name" value="ADK"/>
    <property type="match status" value="1"/>
</dbReference>
<dbReference type="AlphaFoldDB" id="A0ABD3CJ33"/>
<dbReference type="CDD" id="cd01428">
    <property type="entry name" value="ADK"/>
    <property type="match status" value="1"/>
</dbReference>
<evidence type="ECO:0000256" key="7">
    <source>
        <dbReference type="ARBA" id="ARBA00022640"/>
    </source>
</evidence>
<feature type="region of interest" description="Disordered" evidence="14">
    <location>
        <begin position="285"/>
        <end position="308"/>
    </location>
</feature>
<gene>
    <name evidence="16" type="ORF">CASFOL_026865</name>
</gene>
<evidence type="ECO:0000256" key="13">
    <source>
        <dbReference type="RuleBase" id="RU003330"/>
    </source>
</evidence>
<evidence type="ECO:0000313" key="17">
    <source>
        <dbReference type="Proteomes" id="UP001632038"/>
    </source>
</evidence>
<dbReference type="PANTHER" id="PTHR35509:SF6">
    <property type="entry name" value="ADENYLATE KINASE"/>
    <property type="match status" value="1"/>
</dbReference>
<dbReference type="EMBL" id="JAVIJP010000034">
    <property type="protein sequence ID" value="KAL3629643.1"/>
    <property type="molecule type" value="Genomic_DNA"/>
</dbReference>
<accession>A0ABD3CJ33</accession>
<evidence type="ECO:0000256" key="6">
    <source>
        <dbReference type="ARBA" id="ARBA00022528"/>
    </source>
</evidence>